<evidence type="ECO:0000313" key="2">
    <source>
        <dbReference type="Proteomes" id="UP001519460"/>
    </source>
</evidence>
<dbReference type="Proteomes" id="UP001519460">
    <property type="component" value="Unassembled WGS sequence"/>
</dbReference>
<comment type="caution">
    <text evidence="1">The sequence shown here is derived from an EMBL/GenBank/DDBJ whole genome shotgun (WGS) entry which is preliminary data.</text>
</comment>
<gene>
    <name evidence="1" type="ORF">BaRGS_00002527</name>
</gene>
<dbReference type="AlphaFoldDB" id="A0ABD0M4J6"/>
<proteinExistence type="predicted"/>
<protein>
    <submittedName>
        <fullName evidence="1">Uncharacterized protein</fullName>
    </submittedName>
</protein>
<organism evidence="1 2">
    <name type="scientific">Batillaria attramentaria</name>
    <dbReference type="NCBI Taxonomy" id="370345"/>
    <lineage>
        <taxon>Eukaryota</taxon>
        <taxon>Metazoa</taxon>
        <taxon>Spiralia</taxon>
        <taxon>Lophotrochozoa</taxon>
        <taxon>Mollusca</taxon>
        <taxon>Gastropoda</taxon>
        <taxon>Caenogastropoda</taxon>
        <taxon>Sorbeoconcha</taxon>
        <taxon>Cerithioidea</taxon>
        <taxon>Batillariidae</taxon>
        <taxon>Batillaria</taxon>
    </lineage>
</organism>
<reference evidence="1 2" key="1">
    <citation type="journal article" date="2023" name="Sci. Data">
        <title>Genome assembly of the Korean intertidal mud-creeper Batillaria attramentaria.</title>
        <authorList>
            <person name="Patra A.K."/>
            <person name="Ho P.T."/>
            <person name="Jun S."/>
            <person name="Lee S.J."/>
            <person name="Kim Y."/>
            <person name="Won Y.J."/>
        </authorList>
    </citation>
    <scope>NUCLEOTIDE SEQUENCE [LARGE SCALE GENOMIC DNA]</scope>
    <source>
        <strain evidence="1">Wonlab-2016</strain>
    </source>
</reference>
<dbReference type="EMBL" id="JACVVK020000007">
    <property type="protein sequence ID" value="KAK7506415.1"/>
    <property type="molecule type" value="Genomic_DNA"/>
</dbReference>
<sequence>MLYVSNWGQHRSLPPSRGLGQTQSGFGLCEACVRVRGNRPRLVPSVYCYVADRSVVDREGGYREIATCFHLFLCGVRETGLGVFSESFFVSVTRRLGEGWW</sequence>
<accession>A0ABD0M4J6</accession>
<name>A0ABD0M4J6_9CAEN</name>
<evidence type="ECO:0000313" key="1">
    <source>
        <dbReference type="EMBL" id="KAK7506415.1"/>
    </source>
</evidence>
<keyword evidence="2" id="KW-1185">Reference proteome</keyword>